<evidence type="ECO:0000256" key="1">
    <source>
        <dbReference type="SAM" id="Phobius"/>
    </source>
</evidence>
<dbReference type="RefSeq" id="WP_136829611.1">
    <property type="nucleotide sequence ID" value="NZ_SWBM01000001.1"/>
</dbReference>
<protein>
    <submittedName>
        <fullName evidence="2">Uncharacterized protein</fullName>
    </submittedName>
</protein>
<keyword evidence="1" id="KW-1133">Transmembrane helix</keyword>
<reference evidence="2 3" key="1">
    <citation type="journal article" date="2011" name="J. Microbiol.">
        <title>Bacillus kyonggiensis sp. nov., isolated from soil of a lettuce field.</title>
        <authorList>
            <person name="Dong K."/>
            <person name="Lee S."/>
        </authorList>
    </citation>
    <scope>NUCLEOTIDE SEQUENCE [LARGE SCALE GENOMIC DNA]</scope>
    <source>
        <strain evidence="2 3">NB22</strain>
    </source>
</reference>
<evidence type="ECO:0000313" key="3">
    <source>
        <dbReference type="Proteomes" id="UP000307756"/>
    </source>
</evidence>
<dbReference type="OrthoDB" id="2940754at2"/>
<keyword evidence="1" id="KW-0472">Membrane</keyword>
<sequence>MRRNRNMPIVALLSVFLLVFLLVIAFRHIKIYIVFSSGIGPFIMVSLIILLIVFVFFKGR</sequence>
<gene>
    <name evidence="2" type="ORF">FA727_04945</name>
</gene>
<keyword evidence="1" id="KW-0812">Transmembrane</keyword>
<dbReference type="Proteomes" id="UP000307756">
    <property type="component" value="Unassembled WGS sequence"/>
</dbReference>
<organism evidence="2 3">
    <name type="scientific">Robertmurraya kyonggiensis</name>
    <dbReference type="NCBI Taxonomy" id="1037680"/>
    <lineage>
        <taxon>Bacteria</taxon>
        <taxon>Bacillati</taxon>
        <taxon>Bacillota</taxon>
        <taxon>Bacilli</taxon>
        <taxon>Bacillales</taxon>
        <taxon>Bacillaceae</taxon>
        <taxon>Robertmurraya</taxon>
    </lineage>
</organism>
<name>A0A4U1D8S0_9BACI</name>
<comment type="caution">
    <text evidence="2">The sequence shown here is derived from an EMBL/GenBank/DDBJ whole genome shotgun (WGS) entry which is preliminary data.</text>
</comment>
<keyword evidence="3" id="KW-1185">Reference proteome</keyword>
<dbReference type="EMBL" id="SWBM01000001">
    <property type="protein sequence ID" value="TKC18902.1"/>
    <property type="molecule type" value="Genomic_DNA"/>
</dbReference>
<feature type="transmembrane region" description="Helical" evidence="1">
    <location>
        <begin position="35"/>
        <end position="57"/>
    </location>
</feature>
<evidence type="ECO:0000313" key="2">
    <source>
        <dbReference type="EMBL" id="TKC18902.1"/>
    </source>
</evidence>
<dbReference type="AlphaFoldDB" id="A0A4U1D8S0"/>
<proteinExistence type="predicted"/>
<accession>A0A4U1D8S0</accession>